<dbReference type="PaxDb" id="121845-A0A1S3D018"/>
<dbReference type="RefSeq" id="XP_008470559.1">
    <property type="nucleotide sequence ID" value="XM_008472337.2"/>
</dbReference>
<organism evidence="1 2">
    <name type="scientific">Diaphorina citri</name>
    <name type="common">Asian citrus psyllid</name>
    <dbReference type="NCBI Taxonomy" id="121845"/>
    <lineage>
        <taxon>Eukaryota</taxon>
        <taxon>Metazoa</taxon>
        <taxon>Ecdysozoa</taxon>
        <taxon>Arthropoda</taxon>
        <taxon>Hexapoda</taxon>
        <taxon>Insecta</taxon>
        <taxon>Pterygota</taxon>
        <taxon>Neoptera</taxon>
        <taxon>Paraneoptera</taxon>
        <taxon>Hemiptera</taxon>
        <taxon>Sternorrhyncha</taxon>
        <taxon>Psylloidea</taxon>
        <taxon>Psyllidae</taxon>
        <taxon>Diaphorininae</taxon>
        <taxon>Diaphorina</taxon>
    </lineage>
</organism>
<gene>
    <name evidence="2" type="primary">LOC103507816</name>
</gene>
<keyword evidence="1" id="KW-1185">Reference proteome</keyword>
<accession>A0A1S3D018</accession>
<dbReference type="Proteomes" id="UP000079169">
    <property type="component" value="Unplaced"/>
</dbReference>
<dbReference type="GeneID" id="103507816"/>
<evidence type="ECO:0000313" key="2">
    <source>
        <dbReference type="RefSeq" id="XP_008470559.1"/>
    </source>
</evidence>
<dbReference type="AlphaFoldDB" id="A0A1S3D018"/>
<name>A0A1S3D018_DIACI</name>
<sequence length="104" mass="11737">MGRLQDIRHIMNHPDGGKVLLNHSCKKHFQVLIILILIKLKAILKEKILLIQSKNLLQPPLLNIKVSGIKKTIVMPALKCLIPEAVHHPIILNIKTVLLTNLVQ</sequence>
<reference evidence="2" key="1">
    <citation type="submission" date="2025-08" db="UniProtKB">
        <authorList>
            <consortium name="RefSeq"/>
        </authorList>
    </citation>
    <scope>IDENTIFICATION</scope>
</reference>
<protein>
    <submittedName>
        <fullName evidence="2">Uncharacterized protein LOC103507816</fullName>
    </submittedName>
</protein>
<dbReference type="KEGG" id="dci:103507816"/>
<evidence type="ECO:0000313" key="1">
    <source>
        <dbReference type="Proteomes" id="UP000079169"/>
    </source>
</evidence>
<proteinExistence type="predicted"/>